<dbReference type="PANTHER" id="PTHR30352">
    <property type="entry name" value="PYRUVATE FORMATE-LYASE-ACTIVATING ENZYME"/>
    <property type="match status" value="1"/>
</dbReference>
<dbReference type="PIRSF" id="PIRSF000368">
    <property type="entry name" value="NrdG"/>
    <property type="match status" value="1"/>
</dbReference>
<evidence type="ECO:0000256" key="7">
    <source>
        <dbReference type="ARBA" id="ARBA00022723"/>
    </source>
</evidence>
<keyword evidence="7" id="KW-0479">Metal-binding</keyword>
<evidence type="ECO:0000313" key="14">
    <source>
        <dbReference type="EMBL" id="SFG58587.1"/>
    </source>
</evidence>
<dbReference type="SUPFAM" id="SSF102114">
    <property type="entry name" value="Radical SAM enzymes"/>
    <property type="match status" value="1"/>
</dbReference>
<dbReference type="InterPro" id="IPR012837">
    <property type="entry name" value="NrdG"/>
</dbReference>
<name>A0A1I2T5V9_9FIRM</name>
<dbReference type="InterPro" id="IPR034457">
    <property type="entry name" value="Organic_radical-activating"/>
</dbReference>
<dbReference type="Gene3D" id="3.20.20.70">
    <property type="entry name" value="Aldolase class I"/>
    <property type="match status" value="1"/>
</dbReference>
<dbReference type="Pfam" id="PF13353">
    <property type="entry name" value="Fer4_12"/>
    <property type="match status" value="1"/>
</dbReference>
<dbReference type="GO" id="GO:0043365">
    <property type="term" value="F:[formate-C-acetyltransferase]-activating enzyme activity"/>
    <property type="evidence" value="ECO:0007669"/>
    <property type="project" value="InterPro"/>
</dbReference>
<dbReference type="SFLD" id="SFLDG01063">
    <property type="entry name" value="activating_enzymes__group_1"/>
    <property type="match status" value="1"/>
</dbReference>
<dbReference type="NCBIfam" id="TIGR02491">
    <property type="entry name" value="NrdG"/>
    <property type="match status" value="1"/>
</dbReference>
<organism evidence="14 15">
    <name type="scientific">Desulfotruncus arcticus DSM 17038</name>
    <dbReference type="NCBI Taxonomy" id="1121424"/>
    <lineage>
        <taxon>Bacteria</taxon>
        <taxon>Bacillati</taxon>
        <taxon>Bacillota</taxon>
        <taxon>Clostridia</taxon>
        <taxon>Eubacteriales</taxon>
        <taxon>Desulfallaceae</taxon>
        <taxon>Desulfotruncus</taxon>
    </lineage>
</organism>
<dbReference type="InterPro" id="IPR058240">
    <property type="entry name" value="rSAM_sf"/>
</dbReference>
<comment type="cofactor">
    <cofactor evidence="1">
        <name>[4Fe-4S] cluster</name>
        <dbReference type="ChEBI" id="CHEBI:49883"/>
    </cofactor>
</comment>
<dbReference type="Proteomes" id="UP000199337">
    <property type="component" value="Unassembled WGS sequence"/>
</dbReference>
<keyword evidence="5" id="KW-0004">4Fe-4S</keyword>
<dbReference type="EC" id="1.97.1.-" evidence="12"/>
<keyword evidence="6" id="KW-0949">S-adenosyl-L-methionine</keyword>
<comment type="catalytic activity">
    <reaction evidence="11">
        <text>glycyl-[protein] + reduced [flavodoxin] + S-adenosyl-L-methionine = glycin-2-yl radical-[protein] + semiquinone [flavodoxin] + 5'-deoxyadenosine + L-methionine + H(+)</text>
        <dbReference type="Rhea" id="RHEA:61976"/>
        <dbReference type="Rhea" id="RHEA-COMP:10622"/>
        <dbReference type="Rhea" id="RHEA-COMP:14480"/>
        <dbReference type="Rhea" id="RHEA-COMP:15993"/>
        <dbReference type="Rhea" id="RHEA-COMP:15994"/>
        <dbReference type="ChEBI" id="CHEBI:15378"/>
        <dbReference type="ChEBI" id="CHEBI:17319"/>
        <dbReference type="ChEBI" id="CHEBI:29947"/>
        <dbReference type="ChEBI" id="CHEBI:32722"/>
        <dbReference type="ChEBI" id="CHEBI:57618"/>
        <dbReference type="ChEBI" id="CHEBI:57844"/>
        <dbReference type="ChEBI" id="CHEBI:59789"/>
        <dbReference type="ChEBI" id="CHEBI:140311"/>
    </reaction>
</comment>
<dbReference type="PROSITE" id="PS01087">
    <property type="entry name" value="RADICAL_ACTIVATING"/>
    <property type="match status" value="1"/>
</dbReference>
<dbReference type="GO" id="GO:0051539">
    <property type="term" value="F:4 iron, 4 sulfur cluster binding"/>
    <property type="evidence" value="ECO:0007669"/>
    <property type="project" value="UniProtKB-KW"/>
</dbReference>
<keyword evidence="10" id="KW-0411">Iron-sulfur</keyword>
<evidence type="ECO:0000256" key="3">
    <source>
        <dbReference type="ARBA" id="ARBA00009777"/>
    </source>
</evidence>
<dbReference type="STRING" id="341036.SAMN05660649_02105"/>
<dbReference type="InterPro" id="IPR007197">
    <property type="entry name" value="rSAM"/>
</dbReference>
<evidence type="ECO:0000256" key="5">
    <source>
        <dbReference type="ARBA" id="ARBA00022485"/>
    </source>
</evidence>
<evidence type="ECO:0000313" key="15">
    <source>
        <dbReference type="Proteomes" id="UP000199337"/>
    </source>
</evidence>
<evidence type="ECO:0000256" key="2">
    <source>
        <dbReference type="ARBA" id="ARBA00003852"/>
    </source>
</evidence>
<evidence type="ECO:0000259" key="13">
    <source>
        <dbReference type="PROSITE" id="PS51918"/>
    </source>
</evidence>
<comment type="function">
    <text evidence="2 12">Activation of anaerobic ribonucleoside-triphosphate reductase under anaerobic conditions by generation of an organic free radical, using S-adenosylmethionine and reduced flavodoxin as cosubstrates to produce 5'-deoxy-adenosine.</text>
</comment>
<evidence type="ECO:0000256" key="12">
    <source>
        <dbReference type="PIRNR" id="PIRNR000368"/>
    </source>
</evidence>
<keyword evidence="15" id="KW-1185">Reference proteome</keyword>
<evidence type="ECO:0000256" key="8">
    <source>
        <dbReference type="ARBA" id="ARBA00023002"/>
    </source>
</evidence>
<dbReference type="AlphaFoldDB" id="A0A1I2T5V9"/>
<dbReference type="SFLD" id="SFLDG01066">
    <property type="entry name" value="organic_radical-activating_enz"/>
    <property type="match status" value="1"/>
</dbReference>
<accession>A0A1I2T5V9</accession>
<comment type="similarity">
    <text evidence="3 12">Belongs to the organic radical-activating enzymes family.</text>
</comment>
<evidence type="ECO:0000256" key="9">
    <source>
        <dbReference type="ARBA" id="ARBA00023004"/>
    </source>
</evidence>
<proteinExistence type="inferred from homology"/>
<keyword evidence="8 12" id="KW-0560">Oxidoreductase</keyword>
<keyword evidence="9" id="KW-0408">Iron</keyword>
<evidence type="ECO:0000256" key="4">
    <source>
        <dbReference type="ARBA" id="ARBA00014281"/>
    </source>
</evidence>
<evidence type="ECO:0000256" key="11">
    <source>
        <dbReference type="ARBA" id="ARBA00047365"/>
    </source>
</evidence>
<dbReference type="InterPro" id="IPR013785">
    <property type="entry name" value="Aldolase_TIM"/>
</dbReference>
<dbReference type="GO" id="GO:0046872">
    <property type="term" value="F:metal ion binding"/>
    <property type="evidence" value="ECO:0007669"/>
    <property type="project" value="UniProtKB-KW"/>
</dbReference>
<dbReference type="CDD" id="cd01335">
    <property type="entry name" value="Radical_SAM"/>
    <property type="match status" value="1"/>
</dbReference>
<sequence>MKKLRISGFIRESVVDGPGFRLVIFTQGCPRQCPGCHNPDLIPTEGGQEVGSEDVLKLVDENITPLTKGITISGGDPLMQSAALAEVLPVVRDKYPKLDIWAYTGYTFEQVKDLPAMKYIDVLVDGAYEQDKRDLNLAFRGSANQRIINVPKSLRHNEAVVLDF</sequence>
<dbReference type="PANTHER" id="PTHR30352:SF2">
    <property type="entry name" value="ANAEROBIC RIBONUCLEOSIDE-TRIPHOSPHATE REDUCTASE-ACTIVATING PROTEIN"/>
    <property type="match status" value="1"/>
</dbReference>
<dbReference type="EMBL" id="FOOX01000006">
    <property type="protein sequence ID" value="SFG58587.1"/>
    <property type="molecule type" value="Genomic_DNA"/>
</dbReference>
<evidence type="ECO:0000256" key="1">
    <source>
        <dbReference type="ARBA" id="ARBA00001966"/>
    </source>
</evidence>
<gene>
    <name evidence="14" type="ORF">SAMN05660649_02105</name>
</gene>
<dbReference type="GO" id="GO:0004748">
    <property type="term" value="F:ribonucleoside-diphosphate reductase activity, thioredoxin disulfide as acceptor"/>
    <property type="evidence" value="ECO:0007669"/>
    <property type="project" value="TreeGrafter"/>
</dbReference>
<dbReference type="PROSITE" id="PS51918">
    <property type="entry name" value="RADICAL_SAM"/>
    <property type="match status" value="1"/>
</dbReference>
<dbReference type="RefSeq" id="WP_238456403.1">
    <property type="nucleotide sequence ID" value="NZ_FOOX01000006.1"/>
</dbReference>
<dbReference type="SFLD" id="SFLDS00029">
    <property type="entry name" value="Radical_SAM"/>
    <property type="match status" value="1"/>
</dbReference>
<feature type="domain" description="Radical SAM core" evidence="13">
    <location>
        <begin position="15"/>
        <end position="164"/>
    </location>
</feature>
<dbReference type="SFLD" id="SFLDF00299">
    <property type="entry name" value="anaerobic_ribonucleoside-triph"/>
    <property type="match status" value="1"/>
</dbReference>
<protein>
    <recommendedName>
        <fullName evidence="4 12">Anaerobic ribonucleoside-triphosphate reductase-activating protein</fullName>
        <ecNumber evidence="12">1.97.1.-</ecNumber>
    </recommendedName>
</protein>
<dbReference type="InterPro" id="IPR001989">
    <property type="entry name" value="Radical_activat_CS"/>
</dbReference>
<evidence type="ECO:0000256" key="10">
    <source>
        <dbReference type="ARBA" id="ARBA00023014"/>
    </source>
</evidence>
<evidence type="ECO:0000256" key="6">
    <source>
        <dbReference type="ARBA" id="ARBA00022691"/>
    </source>
</evidence>
<reference evidence="15" key="1">
    <citation type="submission" date="2016-10" db="EMBL/GenBank/DDBJ databases">
        <authorList>
            <person name="Varghese N."/>
            <person name="Submissions S."/>
        </authorList>
    </citation>
    <scope>NUCLEOTIDE SEQUENCE [LARGE SCALE GENOMIC DNA]</scope>
    <source>
        <strain evidence="15">DSM 17038</strain>
    </source>
</reference>